<organism evidence="7 8">
    <name type="scientific">Sulfurimicrobium lacus</name>
    <dbReference type="NCBI Taxonomy" id="2715678"/>
    <lineage>
        <taxon>Bacteria</taxon>
        <taxon>Pseudomonadati</taxon>
        <taxon>Pseudomonadota</taxon>
        <taxon>Betaproteobacteria</taxon>
        <taxon>Nitrosomonadales</taxon>
        <taxon>Sulfuricellaceae</taxon>
        <taxon>Sulfurimicrobium</taxon>
    </lineage>
</organism>
<dbReference type="GO" id="GO:0016787">
    <property type="term" value="F:hydrolase activity"/>
    <property type="evidence" value="ECO:0007669"/>
    <property type="project" value="UniProtKB-KW"/>
</dbReference>
<dbReference type="InterPro" id="IPR001650">
    <property type="entry name" value="Helicase_C-like"/>
</dbReference>
<feature type="domain" description="Helicase C-terminal" evidence="6">
    <location>
        <begin position="270"/>
        <end position="440"/>
    </location>
</feature>
<dbReference type="PANTHER" id="PTHR18934">
    <property type="entry name" value="ATP-DEPENDENT RNA HELICASE"/>
    <property type="match status" value="1"/>
</dbReference>
<dbReference type="PROSITE" id="PS51194">
    <property type="entry name" value="HELICASE_CTER"/>
    <property type="match status" value="1"/>
</dbReference>
<dbReference type="InterPro" id="IPR007502">
    <property type="entry name" value="Helicase-assoc_dom"/>
</dbReference>
<dbReference type="SMART" id="SM00847">
    <property type="entry name" value="HA2"/>
    <property type="match status" value="1"/>
</dbReference>
<dbReference type="FunFam" id="1.20.120.1080:FF:000005">
    <property type="entry name" value="ATP-dependent helicase HrpA"/>
    <property type="match status" value="1"/>
</dbReference>
<dbReference type="Pfam" id="PF21010">
    <property type="entry name" value="HA2_C"/>
    <property type="match status" value="1"/>
</dbReference>
<protein>
    <submittedName>
        <fullName evidence="7">ATP-dependent helicase</fullName>
    </submittedName>
</protein>
<dbReference type="InterPro" id="IPR024590">
    <property type="entry name" value="HrpA_C"/>
</dbReference>
<dbReference type="InterPro" id="IPR010222">
    <property type="entry name" value="RNA_helicase_HrpA"/>
</dbReference>
<evidence type="ECO:0000313" key="8">
    <source>
        <dbReference type="Proteomes" id="UP000502260"/>
    </source>
</evidence>
<dbReference type="SMART" id="SM00382">
    <property type="entry name" value="AAA"/>
    <property type="match status" value="1"/>
</dbReference>
<sequence length="1307" mass="147102">MPSNFRALSLDIANCMQRDRHRFVRELNKIENALRSGKAPEAALADLGARIRASAARRASRLERIPTPTFAAELPVNEKRHDIAAAIAANQVVIVCGETGSGKTTQLPQICLDLKRGAAGLIGHTQPRRIAARSVAARISAELKSELGQAVGYQVRFHDRVSENNYIKVMTDGILLAETQGDRFLDAYDTLIIDEAHERSLNIDFLLGYLKRILPRRPDLKVIITSATIDAERFSRHFDGAPVIEVSGRMYPVEMRYRPLAEEENGSEADLEVAILHAVDEIAGHGGDILIFLPGEREIREVAEALRKHHPPGAEILPLYSRLSNAEQDRVFKPGGGRRIVLATNVAETSLTVPGIRYVIDPGYARIRRYSVRAKVERLQVEKISRASASQRAGRCGRVASGICIRLYDEEDFNTRPAFTDPEIRRSNLAAVILRMQALGLGAVEDFPFLEAPDPRAISDGFQLLEELGAVDEARTLTPLGKQLAQLPIDPRIARMILAAHQENSLSEALVIASALTVQDPRERPLAAQEAADTAHRRFQDERSDFLGFIKLWRFYDEALVHKKSNRKLTQHCYDNFLSAMRMREWRDVHGQLAVMVKEMGMRPNEIEADYAQIHRALLAGLLGNIGLKSEGREYLGARGIKFSIFPGSVLFKPSSASKEKTGGAGPKWLMAGELTETTRLYGRTLARIEPEWIEPLAGHLIKRNYFDPHWEKKASRVSAYERVTLYGLVIEPKRKVHYGPISPTEARGIFIRAALVEGEYVSNAPFFKHNRKLVEDIEELEHKARRQDILVDEQRIFDFYDQLIPQGIHNGAAFDKWRREAERSNPRRLFLTREQLMRHEAGHVTEDLFPPSLQLSGGEYPLTYRFEHGHPLDGVTITIPLAALNQISAARCEWLVPGLLREKITWFIRGLPHKLRSACVPVPEFVTAALGKLNPADRPLTRDLGFFIKAAKGIDIPAEAWANDTVPEHLRMNFRVIDGDNRELASSRDLEKLRSELGGQAEQSFGAALTSDFERDGITAWDFGDLPDKVEFQRHAQTLVGYPALVDQEGGVALRLFDTPAKAELAMRMGLARLLLLQLPEQARFLEKSLPINKATCLHYLPIGTCDELKRDLQHAIAEHVLIGDKPVVHTAAQFAQRRDESRPLLVSTTNQTCKLVADILAEYHAVAQKLQAAKVSPSAISDMKEQLGQLVYLGFLAQTPMNWLRHYPRYLKAMALRLDKLPHAANRDSQLQAELAPFWRRYLDAMLQLEKRGATPSPELSDYRWMIEELRVSLFAQELKTIQPISTKRLEKQWENTIRQVSAKH</sequence>
<dbReference type="FunFam" id="3.40.50.300:FF:000575">
    <property type="entry name" value="ATP-dependent helicase hrpA"/>
    <property type="match status" value="1"/>
</dbReference>
<name>A0A6F8V9Q5_9PROT</name>
<dbReference type="Gene3D" id="3.40.50.300">
    <property type="entry name" value="P-loop containing nucleotide triphosphate hydrolases"/>
    <property type="match status" value="2"/>
</dbReference>
<dbReference type="InterPro" id="IPR048333">
    <property type="entry name" value="HA2_WH"/>
</dbReference>
<dbReference type="GO" id="GO:0003724">
    <property type="term" value="F:RNA helicase activity"/>
    <property type="evidence" value="ECO:0007669"/>
    <property type="project" value="InterPro"/>
</dbReference>
<feature type="domain" description="Helicase ATP-binding" evidence="5">
    <location>
        <begin position="84"/>
        <end position="247"/>
    </location>
</feature>
<dbReference type="SUPFAM" id="SSF52540">
    <property type="entry name" value="P-loop containing nucleoside triphosphate hydrolases"/>
    <property type="match status" value="1"/>
</dbReference>
<dbReference type="PANTHER" id="PTHR18934:SF99">
    <property type="entry name" value="ATP-DEPENDENT RNA HELICASE DHX37-RELATED"/>
    <property type="match status" value="1"/>
</dbReference>
<evidence type="ECO:0000259" key="6">
    <source>
        <dbReference type="PROSITE" id="PS51194"/>
    </source>
</evidence>
<keyword evidence="1" id="KW-0547">Nucleotide-binding</keyword>
<evidence type="ECO:0000256" key="3">
    <source>
        <dbReference type="ARBA" id="ARBA00022806"/>
    </source>
</evidence>
<gene>
    <name evidence="7" type="ORF">SKTS_07330</name>
</gene>
<dbReference type="CDD" id="cd18791">
    <property type="entry name" value="SF2_C_RHA"/>
    <property type="match status" value="1"/>
</dbReference>
<dbReference type="Pfam" id="PF00271">
    <property type="entry name" value="Helicase_C"/>
    <property type="match status" value="1"/>
</dbReference>
<evidence type="ECO:0000313" key="7">
    <source>
        <dbReference type="EMBL" id="BCB25847.1"/>
    </source>
</evidence>
<evidence type="ECO:0000259" key="5">
    <source>
        <dbReference type="PROSITE" id="PS51192"/>
    </source>
</evidence>
<dbReference type="GO" id="GO:0003723">
    <property type="term" value="F:RNA binding"/>
    <property type="evidence" value="ECO:0007669"/>
    <property type="project" value="TreeGrafter"/>
</dbReference>
<keyword evidence="8" id="KW-1185">Reference proteome</keyword>
<dbReference type="InterPro" id="IPR014001">
    <property type="entry name" value="Helicase_ATP-bd"/>
</dbReference>
<dbReference type="InterPro" id="IPR027417">
    <property type="entry name" value="P-loop_NTPase"/>
</dbReference>
<reference evidence="8" key="1">
    <citation type="submission" date="2020-03" db="EMBL/GenBank/DDBJ databases">
        <title>Complete genome sequence of sulfur-oxidizing bacterium skT11.</title>
        <authorList>
            <person name="Kanda M."/>
            <person name="Kojima H."/>
            <person name="Fukui M."/>
        </authorList>
    </citation>
    <scope>NUCLEOTIDE SEQUENCE [LARGE SCALE GENOMIC DNA]</scope>
    <source>
        <strain evidence="8">skT11</strain>
    </source>
</reference>
<dbReference type="EMBL" id="AP022853">
    <property type="protein sequence ID" value="BCB25847.1"/>
    <property type="molecule type" value="Genomic_DNA"/>
</dbReference>
<dbReference type="SMART" id="SM00490">
    <property type="entry name" value="HELICc"/>
    <property type="match status" value="1"/>
</dbReference>
<dbReference type="PROSITE" id="PS51192">
    <property type="entry name" value="HELICASE_ATP_BIND_1"/>
    <property type="match status" value="1"/>
</dbReference>
<dbReference type="Pfam" id="PF04408">
    <property type="entry name" value="WHD_HA2"/>
    <property type="match status" value="1"/>
</dbReference>
<evidence type="ECO:0000256" key="2">
    <source>
        <dbReference type="ARBA" id="ARBA00022801"/>
    </source>
</evidence>
<dbReference type="RefSeq" id="WP_280513681.1">
    <property type="nucleotide sequence ID" value="NZ_AP022853.1"/>
</dbReference>
<evidence type="ECO:0000256" key="4">
    <source>
        <dbReference type="ARBA" id="ARBA00022840"/>
    </source>
</evidence>
<dbReference type="Pfam" id="PF00270">
    <property type="entry name" value="DEAD"/>
    <property type="match status" value="1"/>
</dbReference>
<proteinExistence type="predicted"/>
<dbReference type="InterPro" id="IPR003593">
    <property type="entry name" value="AAA+_ATPase"/>
</dbReference>
<evidence type="ECO:0000256" key="1">
    <source>
        <dbReference type="ARBA" id="ARBA00022741"/>
    </source>
</evidence>
<dbReference type="GO" id="GO:0005524">
    <property type="term" value="F:ATP binding"/>
    <property type="evidence" value="ECO:0007669"/>
    <property type="project" value="UniProtKB-KW"/>
</dbReference>
<dbReference type="Gene3D" id="1.20.120.1080">
    <property type="match status" value="1"/>
</dbReference>
<keyword evidence="3 7" id="KW-0347">Helicase</keyword>
<dbReference type="KEGG" id="slac:SKTS_07330"/>
<keyword evidence="2" id="KW-0378">Hydrolase</keyword>
<dbReference type="NCBIfam" id="TIGR01967">
    <property type="entry name" value="DEAH_box_HrpA"/>
    <property type="match status" value="1"/>
</dbReference>
<dbReference type="Pfam" id="PF11898">
    <property type="entry name" value="DUF3418"/>
    <property type="match status" value="1"/>
</dbReference>
<dbReference type="Pfam" id="PF07717">
    <property type="entry name" value="OB_NTP_bind"/>
    <property type="match status" value="1"/>
</dbReference>
<accession>A0A6F8V9Q5</accession>
<dbReference type="NCBIfam" id="NF008348">
    <property type="entry name" value="PRK11131.1"/>
    <property type="match status" value="1"/>
</dbReference>
<dbReference type="InterPro" id="IPR011545">
    <property type="entry name" value="DEAD/DEAH_box_helicase_dom"/>
</dbReference>
<dbReference type="InterPro" id="IPR011709">
    <property type="entry name" value="DEAD-box_helicase_OB_fold"/>
</dbReference>
<dbReference type="SMART" id="SM00487">
    <property type="entry name" value="DEXDc"/>
    <property type="match status" value="1"/>
</dbReference>
<dbReference type="CDD" id="cd17989">
    <property type="entry name" value="DEXHc_HrpA"/>
    <property type="match status" value="1"/>
</dbReference>
<keyword evidence="4" id="KW-0067">ATP-binding</keyword>
<dbReference type="Proteomes" id="UP000502260">
    <property type="component" value="Chromosome"/>
</dbReference>